<protein>
    <submittedName>
        <fullName evidence="8">Transmembrane protein 179B-like</fullName>
    </submittedName>
</protein>
<comment type="subcellular location">
    <subcellularLocation>
        <location evidence="1">Membrane</location>
        <topology evidence="1">Multi-pass membrane protein</topology>
    </subcellularLocation>
</comment>
<accession>A0A8B7YGC0</accession>
<dbReference type="Pfam" id="PF26158">
    <property type="entry name" value="Claudin_TMEM179-179B"/>
    <property type="match status" value="1"/>
</dbReference>
<evidence type="ECO:0000256" key="4">
    <source>
        <dbReference type="ARBA" id="ARBA00023136"/>
    </source>
</evidence>
<feature type="transmembrane region" description="Helical" evidence="6">
    <location>
        <begin position="171"/>
        <end position="194"/>
    </location>
</feature>
<reference evidence="8" key="1">
    <citation type="submission" date="2025-08" db="UniProtKB">
        <authorList>
            <consortium name="RefSeq"/>
        </authorList>
    </citation>
    <scope>IDENTIFICATION</scope>
</reference>
<comment type="similarity">
    <text evidence="5">Belongs to the TMEM179 family.</text>
</comment>
<name>A0A8B7YGC0_ACAPL</name>
<evidence type="ECO:0000313" key="8">
    <source>
        <dbReference type="RefSeq" id="XP_022091445.1"/>
    </source>
</evidence>
<dbReference type="InterPro" id="IPR029673">
    <property type="entry name" value="TMEM179"/>
</dbReference>
<dbReference type="InterPro" id="IPR059010">
    <property type="entry name" value="TMEM179-179B"/>
</dbReference>
<evidence type="ECO:0000256" key="6">
    <source>
        <dbReference type="SAM" id="Phobius"/>
    </source>
</evidence>
<evidence type="ECO:0000256" key="3">
    <source>
        <dbReference type="ARBA" id="ARBA00022989"/>
    </source>
</evidence>
<dbReference type="GeneID" id="110979710"/>
<dbReference type="AlphaFoldDB" id="A0A8B7YGC0"/>
<dbReference type="OMA" id="FMAYRIQ"/>
<dbReference type="RefSeq" id="XP_022091445.1">
    <property type="nucleotide sequence ID" value="XM_022235753.1"/>
</dbReference>
<proteinExistence type="inferred from homology"/>
<keyword evidence="2 6" id="KW-0812">Transmembrane</keyword>
<feature type="transmembrane region" description="Helical" evidence="6">
    <location>
        <begin position="98"/>
        <end position="126"/>
    </location>
</feature>
<evidence type="ECO:0000256" key="2">
    <source>
        <dbReference type="ARBA" id="ARBA00022692"/>
    </source>
</evidence>
<dbReference type="Proteomes" id="UP000694845">
    <property type="component" value="Unplaced"/>
</dbReference>
<dbReference type="KEGG" id="aplc:110979710"/>
<dbReference type="PANTHER" id="PTHR31872">
    <property type="entry name" value="TRANSMEMBRANE PROTEIN 179"/>
    <property type="match status" value="1"/>
</dbReference>
<keyword evidence="4 6" id="KW-0472">Membrane</keyword>
<keyword evidence="3 6" id="KW-1133">Transmembrane helix</keyword>
<evidence type="ECO:0000256" key="1">
    <source>
        <dbReference type="ARBA" id="ARBA00004141"/>
    </source>
</evidence>
<sequence length="215" mass="23040">MPATATIVNIVEVAVLLVAFGCGMAASIMIGVTSTQMGGCVLKASVTLFDPTHFTLSYSSQSRCQFCLAAQVIGILLALVFMAYRIQVICRGKLEIQAFGRFVATIVFGVMAFLVLVEACLVTVGLKTFCNNLLDLEGAVWPDTCAGFQGGIDWQSIDGSAFYYNLTTAEAVSWISLLCWLCLMGISLVTSFCLNRRIGGLARAQHTARAKPVVT</sequence>
<evidence type="ECO:0000256" key="5">
    <source>
        <dbReference type="ARBA" id="ARBA00093776"/>
    </source>
</evidence>
<organism evidence="7 8">
    <name type="scientific">Acanthaster planci</name>
    <name type="common">Crown-of-thorns starfish</name>
    <dbReference type="NCBI Taxonomy" id="133434"/>
    <lineage>
        <taxon>Eukaryota</taxon>
        <taxon>Metazoa</taxon>
        <taxon>Echinodermata</taxon>
        <taxon>Eleutherozoa</taxon>
        <taxon>Asterozoa</taxon>
        <taxon>Asteroidea</taxon>
        <taxon>Valvatacea</taxon>
        <taxon>Valvatida</taxon>
        <taxon>Acanthasteridae</taxon>
        <taxon>Acanthaster</taxon>
    </lineage>
</organism>
<feature type="transmembrane region" description="Helical" evidence="6">
    <location>
        <begin position="68"/>
        <end position="86"/>
    </location>
</feature>
<evidence type="ECO:0000313" key="7">
    <source>
        <dbReference type="Proteomes" id="UP000694845"/>
    </source>
</evidence>
<dbReference type="OrthoDB" id="6423876at2759"/>
<keyword evidence="7" id="KW-1185">Reference proteome</keyword>
<feature type="transmembrane region" description="Helical" evidence="6">
    <location>
        <begin position="7"/>
        <end position="32"/>
    </location>
</feature>
<dbReference type="PANTHER" id="PTHR31872:SF4">
    <property type="entry name" value="TRANSMEMBRANE PROTEIN 179"/>
    <property type="match status" value="1"/>
</dbReference>
<gene>
    <name evidence="8" type="primary">LOC110979710</name>
</gene>